<proteinExistence type="predicted"/>
<organism evidence="1 2">
    <name type="scientific">Ectocarpus siliculosus</name>
    <name type="common">Brown alga</name>
    <name type="synonym">Conferva siliculosa</name>
    <dbReference type="NCBI Taxonomy" id="2880"/>
    <lineage>
        <taxon>Eukaryota</taxon>
        <taxon>Sar</taxon>
        <taxon>Stramenopiles</taxon>
        <taxon>Ochrophyta</taxon>
        <taxon>PX clade</taxon>
        <taxon>Phaeophyceae</taxon>
        <taxon>Ectocarpales</taxon>
        <taxon>Ectocarpaceae</taxon>
        <taxon>Ectocarpus</taxon>
    </lineage>
</organism>
<accession>D7FRE5</accession>
<dbReference type="EMBL" id="FN649736">
    <property type="protein sequence ID" value="CBJ30736.1"/>
    <property type="molecule type" value="Genomic_DNA"/>
</dbReference>
<name>D7FRE5_ECTSI</name>
<dbReference type="InParanoid" id="D7FRE5"/>
<evidence type="ECO:0000313" key="1">
    <source>
        <dbReference type="EMBL" id="CBJ30736.1"/>
    </source>
</evidence>
<dbReference type="Proteomes" id="UP000002630">
    <property type="component" value="Linkage Group LG11"/>
</dbReference>
<reference evidence="1 2" key="1">
    <citation type="journal article" date="2010" name="Nature">
        <title>The Ectocarpus genome and the independent evolution of multicellularity in brown algae.</title>
        <authorList>
            <person name="Cock J.M."/>
            <person name="Sterck L."/>
            <person name="Rouze P."/>
            <person name="Scornet D."/>
            <person name="Allen A.E."/>
            <person name="Amoutzias G."/>
            <person name="Anthouard V."/>
            <person name="Artiguenave F."/>
            <person name="Aury J.M."/>
            <person name="Badger J.H."/>
            <person name="Beszteri B."/>
            <person name="Billiau K."/>
            <person name="Bonnet E."/>
            <person name="Bothwell J.H."/>
            <person name="Bowler C."/>
            <person name="Boyen C."/>
            <person name="Brownlee C."/>
            <person name="Carrano C.J."/>
            <person name="Charrier B."/>
            <person name="Cho G.Y."/>
            <person name="Coelho S.M."/>
            <person name="Collen J."/>
            <person name="Corre E."/>
            <person name="Da Silva C."/>
            <person name="Delage L."/>
            <person name="Delaroque N."/>
            <person name="Dittami S.M."/>
            <person name="Doulbeau S."/>
            <person name="Elias M."/>
            <person name="Farnham G."/>
            <person name="Gachon C.M."/>
            <person name="Gschloessl B."/>
            <person name="Heesch S."/>
            <person name="Jabbari K."/>
            <person name="Jubin C."/>
            <person name="Kawai H."/>
            <person name="Kimura K."/>
            <person name="Kloareg B."/>
            <person name="Kupper F.C."/>
            <person name="Lang D."/>
            <person name="Le Bail A."/>
            <person name="Leblanc C."/>
            <person name="Lerouge P."/>
            <person name="Lohr M."/>
            <person name="Lopez P.J."/>
            <person name="Martens C."/>
            <person name="Maumus F."/>
            <person name="Michel G."/>
            <person name="Miranda-Saavedra D."/>
            <person name="Morales J."/>
            <person name="Moreau H."/>
            <person name="Motomura T."/>
            <person name="Nagasato C."/>
            <person name="Napoli C.A."/>
            <person name="Nelson D.R."/>
            <person name="Nyvall-Collen P."/>
            <person name="Peters A.F."/>
            <person name="Pommier C."/>
            <person name="Potin P."/>
            <person name="Poulain J."/>
            <person name="Quesneville H."/>
            <person name="Read B."/>
            <person name="Rensing S.A."/>
            <person name="Ritter A."/>
            <person name="Rousvoal S."/>
            <person name="Samanta M."/>
            <person name="Samson G."/>
            <person name="Schroeder D.C."/>
            <person name="Segurens B."/>
            <person name="Strittmatter M."/>
            <person name="Tonon T."/>
            <person name="Tregear J.W."/>
            <person name="Valentin K."/>
            <person name="von Dassow P."/>
            <person name="Yamagishi T."/>
            <person name="Van de Peer Y."/>
            <person name="Wincker P."/>
        </authorList>
    </citation>
    <scope>NUCLEOTIDE SEQUENCE [LARGE SCALE GENOMIC DNA]</scope>
    <source>
        <strain evidence="2">Ec32 / CCAP1310/4</strain>
    </source>
</reference>
<gene>
    <name evidence="1" type="ORF">Esi_0213_0043</name>
</gene>
<protein>
    <submittedName>
        <fullName evidence="1">Uncharacterized protein</fullName>
    </submittedName>
</protein>
<keyword evidence="2" id="KW-1185">Reference proteome</keyword>
<dbReference type="EMBL" id="FN648391">
    <property type="protein sequence ID" value="CBJ30736.1"/>
    <property type="molecule type" value="Genomic_DNA"/>
</dbReference>
<dbReference type="AlphaFoldDB" id="D7FRE5"/>
<sequence>MSLLMESLAKASQGSGARGHARVRKRRPLGLARGLYNDPVDEARQIADSYGADIEDLDSRALAVAFTLADDVSEKALLVESLATVAHEAVLWATPAYGHRRPLGLARGVRHDPGCMPPVKRLPTLSHHVA</sequence>
<evidence type="ECO:0000313" key="2">
    <source>
        <dbReference type="Proteomes" id="UP000002630"/>
    </source>
</evidence>